<dbReference type="PANTHER" id="PTHR33540:SF2">
    <property type="entry name" value="TRNA THREONYLCARBAMOYLADENOSINE BIOSYNTHESIS PROTEIN TSAE"/>
    <property type="match status" value="1"/>
</dbReference>
<evidence type="ECO:0000256" key="7">
    <source>
        <dbReference type="ARBA" id="ARBA00022741"/>
    </source>
</evidence>
<evidence type="ECO:0000256" key="10">
    <source>
        <dbReference type="ARBA" id="ARBA00032441"/>
    </source>
</evidence>
<dbReference type="GO" id="GO:0046872">
    <property type="term" value="F:metal ion binding"/>
    <property type="evidence" value="ECO:0007669"/>
    <property type="project" value="UniProtKB-KW"/>
</dbReference>
<dbReference type="STRING" id="441209.GCA_001870665_02927"/>
<keyword evidence="6" id="KW-0479">Metal-binding</keyword>
<evidence type="ECO:0000256" key="5">
    <source>
        <dbReference type="ARBA" id="ARBA00022694"/>
    </source>
</evidence>
<evidence type="ECO:0000256" key="8">
    <source>
        <dbReference type="ARBA" id="ARBA00022840"/>
    </source>
</evidence>
<dbReference type="GO" id="GO:0002949">
    <property type="term" value="P:tRNA threonylcarbamoyladenosine modification"/>
    <property type="evidence" value="ECO:0007669"/>
    <property type="project" value="InterPro"/>
</dbReference>
<reference evidence="11 12" key="1">
    <citation type="submission" date="2017-11" db="EMBL/GenBank/DDBJ databases">
        <title>Revised Sequence and Annotation of the Rhodobaca barguzinensis strain alga05 Genome.</title>
        <authorList>
            <person name="Kopejtka K."/>
            <person name="Tomasch J.M."/>
            <person name="Bunk B."/>
            <person name="Koblizek M."/>
        </authorList>
    </citation>
    <scope>NUCLEOTIDE SEQUENCE [LARGE SCALE GENOMIC DNA]</scope>
    <source>
        <strain evidence="12">alga05</strain>
    </source>
</reference>
<gene>
    <name evidence="11" type="ORF">BG454_15725</name>
</gene>
<dbReference type="SUPFAM" id="SSF52540">
    <property type="entry name" value="P-loop containing nucleoside triphosphate hydrolases"/>
    <property type="match status" value="1"/>
</dbReference>
<dbReference type="Proteomes" id="UP000228948">
    <property type="component" value="Chromosome"/>
</dbReference>
<dbReference type="PANTHER" id="PTHR33540">
    <property type="entry name" value="TRNA THREONYLCARBAMOYLADENOSINE BIOSYNTHESIS PROTEIN TSAE"/>
    <property type="match status" value="1"/>
</dbReference>
<evidence type="ECO:0000313" key="11">
    <source>
        <dbReference type="EMBL" id="ATX67089.1"/>
    </source>
</evidence>
<dbReference type="NCBIfam" id="TIGR00150">
    <property type="entry name" value="T6A_YjeE"/>
    <property type="match status" value="1"/>
</dbReference>
<sequence>MTNSCTLRLTSTSPEQTAEIAARLGAGLGAGDALLLSGPVGAGKSLFARALIQSRLAALDRYEDVPSPSFTLVQTYDLETVELWHTDLYRLADPHDALELGLDQAFDEAICLVEWPERLGAFQPASALHLSLETTDDPAFRALHFSATDMRWASLLNSLAHNQPGPT</sequence>
<accession>A0A2K8KCB8</accession>
<dbReference type="OrthoDB" id="9800307at2"/>
<dbReference type="InterPro" id="IPR003442">
    <property type="entry name" value="T6A_TsaE"/>
</dbReference>
<protein>
    <recommendedName>
        <fullName evidence="3">tRNA threonylcarbamoyladenosine biosynthesis protein TsaE</fullName>
    </recommendedName>
    <alternativeName>
        <fullName evidence="10">t(6)A37 threonylcarbamoyladenosine biosynthesis protein TsaE</fullName>
    </alternativeName>
</protein>
<comment type="subcellular location">
    <subcellularLocation>
        <location evidence="1">Cytoplasm</location>
    </subcellularLocation>
</comment>
<dbReference type="InterPro" id="IPR027417">
    <property type="entry name" value="P-loop_NTPase"/>
</dbReference>
<evidence type="ECO:0000256" key="4">
    <source>
        <dbReference type="ARBA" id="ARBA00022490"/>
    </source>
</evidence>
<dbReference type="GO" id="GO:0005737">
    <property type="term" value="C:cytoplasm"/>
    <property type="evidence" value="ECO:0007669"/>
    <property type="project" value="UniProtKB-SubCell"/>
</dbReference>
<evidence type="ECO:0000256" key="2">
    <source>
        <dbReference type="ARBA" id="ARBA00007599"/>
    </source>
</evidence>
<dbReference type="GO" id="GO:0016740">
    <property type="term" value="F:transferase activity"/>
    <property type="evidence" value="ECO:0007669"/>
    <property type="project" value="UniProtKB-KW"/>
</dbReference>
<keyword evidence="8" id="KW-0067">ATP-binding</keyword>
<evidence type="ECO:0000256" key="6">
    <source>
        <dbReference type="ARBA" id="ARBA00022723"/>
    </source>
</evidence>
<evidence type="ECO:0000256" key="9">
    <source>
        <dbReference type="ARBA" id="ARBA00022842"/>
    </source>
</evidence>
<organism evidence="11 12">
    <name type="scientific">Roseinatronobacter bogoriensis subsp. barguzinensis</name>
    <dbReference type="NCBI Taxonomy" id="441209"/>
    <lineage>
        <taxon>Bacteria</taxon>
        <taxon>Pseudomonadati</taxon>
        <taxon>Pseudomonadota</taxon>
        <taxon>Alphaproteobacteria</taxon>
        <taxon>Rhodobacterales</taxon>
        <taxon>Paracoccaceae</taxon>
        <taxon>Roseinatronobacter</taxon>
    </lineage>
</organism>
<dbReference type="KEGG" id="rbg:BG454_15725"/>
<evidence type="ECO:0000256" key="1">
    <source>
        <dbReference type="ARBA" id="ARBA00004496"/>
    </source>
</evidence>
<evidence type="ECO:0000313" key="12">
    <source>
        <dbReference type="Proteomes" id="UP000228948"/>
    </source>
</evidence>
<dbReference type="AlphaFoldDB" id="A0A2K8KCB8"/>
<dbReference type="Pfam" id="PF02367">
    <property type="entry name" value="TsaE"/>
    <property type="match status" value="1"/>
</dbReference>
<keyword evidence="12" id="KW-1185">Reference proteome</keyword>
<name>A0A2K8KCB8_9RHOB</name>
<keyword evidence="5" id="KW-0819">tRNA processing</keyword>
<keyword evidence="9" id="KW-0460">Magnesium</keyword>
<keyword evidence="4" id="KW-0963">Cytoplasm</keyword>
<dbReference type="Gene3D" id="3.40.50.300">
    <property type="entry name" value="P-loop containing nucleotide triphosphate hydrolases"/>
    <property type="match status" value="1"/>
</dbReference>
<proteinExistence type="inferred from homology"/>
<dbReference type="EMBL" id="CP024899">
    <property type="protein sequence ID" value="ATX67089.1"/>
    <property type="molecule type" value="Genomic_DNA"/>
</dbReference>
<evidence type="ECO:0000256" key="3">
    <source>
        <dbReference type="ARBA" id="ARBA00019010"/>
    </source>
</evidence>
<dbReference type="RefSeq" id="WP_071481534.1">
    <property type="nucleotide sequence ID" value="NZ_CP024899.1"/>
</dbReference>
<keyword evidence="11" id="KW-0808">Transferase</keyword>
<comment type="similarity">
    <text evidence="2">Belongs to the TsaE family.</text>
</comment>
<dbReference type="GO" id="GO:0005524">
    <property type="term" value="F:ATP binding"/>
    <property type="evidence" value="ECO:0007669"/>
    <property type="project" value="UniProtKB-KW"/>
</dbReference>
<keyword evidence="7" id="KW-0547">Nucleotide-binding</keyword>